<name>A0A150SS13_SORCE</name>
<proteinExistence type="predicted"/>
<sequence length="408" mass="41902">MALGLGLGAVTGGCLESAAPGDTVSSIAAEQGEAALPVTRAHDEHCAPPGSGKERSAKLEALAEDGPYGFATRDFVFVDDTRPTPPNDTFPGAPSRTLPARVWYPARRPTAASPPPGERVPVACGGPFPLLAYAHGLTSLGDNARFFAEHLATHGYISVEPLLPLTNGNAPGGPTVGDVPNQPADLAFVMRQVAALGGDDADLGAAVDPERRAVMGLSAGGLVALLGAYHPVLKIEGIQAAVAMAPLSCFLGAAIYTRPLPTLILAGTSDELVPIAGPRRAFENAPPPVTLVELTGGTHSGFMARETPFVANTDTLECARLQSAGPGRGGAALAAGIINGVGPGAFDPTGCTPLCSQRYTQTMGATRQLKLARAATLAHLEASLKGREAVNRRLLRELAEEAQDVQVQ</sequence>
<feature type="non-terminal residue" evidence="1">
    <location>
        <position position="408"/>
    </location>
</feature>
<accession>A0A150SS13</accession>
<evidence type="ECO:0000313" key="1">
    <source>
        <dbReference type="EMBL" id="KYF94987.1"/>
    </source>
</evidence>
<gene>
    <name evidence="1" type="ORF">BE17_01585</name>
</gene>
<dbReference type="Proteomes" id="UP000075635">
    <property type="component" value="Unassembled WGS sequence"/>
</dbReference>
<dbReference type="SUPFAM" id="SSF53474">
    <property type="entry name" value="alpha/beta-Hydrolases"/>
    <property type="match status" value="1"/>
</dbReference>
<dbReference type="AlphaFoldDB" id="A0A150SS13"/>
<organism evidence="1 2">
    <name type="scientific">Sorangium cellulosum</name>
    <name type="common">Polyangium cellulosum</name>
    <dbReference type="NCBI Taxonomy" id="56"/>
    <lineage>
        <taxon>Bacteria</taxon>
        <taxon>Pseudomonadati</taxon>
        <taxon>Myxococcota</taxon>
        <taxon>Polyangia</taxon>
        <taxon>Polyangiales</taxon>
        <taxon>Polyangiaceae</taxon>
        <taxon>Sorangium</taxon>
    </lineage>
</organism>
<evidence type="ECO:0000313" key="2">
    <source>
        <dbReference type="Proteomes" id="UP000075635"/>
    </source>
</evidence>
<dbReference type="Gene3D" id="3.40.50.1820">
    <property type="entry name" value="alpha/beta hydrolase"/>
    <property type="match status" value="1"/>
</dbReference>
<comment type="caution">
    <text evidence="1">The sequence shown here is derived from an EMBL/GenBank/DDBJ whole genome shotgun (WGS) entry which is preliminary data.</text>
</comment>
<dbReference type="EMBL" id="JEMB01000683">
    <property type="protein sequence ID" value="KYF94987.1"/>
    <property type="molecule type" value="Genomic_DNA"/>
</dbReference>
<dbReference type="InterPro" id="IPR029058">
    <property type="entry name" value="AB_hydrolase_fold"/>
</dbReference>
<protein>
    <submittedName>
        <fullName evidence="1">Uncharacterized protein</fullName>
    </submittedName>
</protein>
<reference evidence="1 2" key="1">
    <citation type="submission" date="2014-02" db="EMBL/GenBank/DDBJ databases">
        <title>The small core and large imbalanced accessory genome model reveals a collaborative survival strategy of Sorangium cellulosum strains in nature.</title>
        <authorList>
            <person name="Han K."/>
            <person name="Peng R."/>
            <person name="Blom J."/>
            <person name="Li Y.-Z."/>
        </authorList>
    </citation>
    <scope>NUCLEOTIDE SEQUENCE [LARGE SCALE GENOMIC DNA]</scope>
    <source>
        <strain evidence="1 2">So0011-07</strain>
    </source>
</reference>